<keyword evidence="1" id="KW-0472">Membrane</keyword>
<keyword evidence="1" id="KW-1133">Transmembrane helix</keyword>
<feature type="transmembrane region" description="Helical" evidence="1">
    <location>
        <begin position="45"/>
        <end position="66"/>
    </location>
</feature>
<feature type="transmembrane region" description="Helical" evidence="1">
    <location>
        <begin position="119"/>
        <end position="137"/>
    </location>
</feature>
<dbReference type="AlphaFoldDB" id="A0A0F9VTT4"/>
<evidence type="ECO:0000313" key="2">
    <source>
        <dbReference type="EMBL" id="KKN76861.1"/>
    </source>
</evidence>
<dbReference type="EMBL" id="LAZR01000288">
    <property type="protein sequence ID" value="KKN76861.1"/>
    <property type="molecule type" value="Genomic_DNA"/>
</dbReference>
<keyword evidence="1" id="KW-0812">Transmembrane</keyword>
<gene>
    <name evidence="2" type="ORF">LCGC14_0366460</name>
</gene>
<feature type="transmembrane region" description="Helical" evidence="1">
    <location>
        <begin position="78"/>
        <end position="99"/>
    </location>
</feature>
<sequence>MIEPSVHPDTYIHIRILMGMVTSLALARLLTGLARFVQHPGRIRVHWIHIGWVFFLLLAVLRFWWFEYTLSNVSAWNFGRYIFVTGFAALHFFLATMLFPDDMSEFDGYQGYMEARRGWFFSLVAALLIIDLMDTLLKGQQYYAQLAFGFPWADIVLITGALLATRLASKAYNIIYLGACLASQVLWVVFRTAQM</sequence>
<proteinExistence type="predicted"/>
<evidence type="ECO:0000256" key="1">
    <source>
        <dbReference type="SAM" id="Phobius"/>
    </source>
</evidence>
<comment type="caution">
    <text evidence="2">The sequence shown here is derived from an EMBL/GenBank/DDBJ whole genome shotgun (WGS) entry which is preliminary data.</text>
</comment>
<accession>A0A0F9VTT4</accession>
<organism evidence="2">
    <name type="scientific">marine sediment metagenome</name>
    <dbReference type="NCBI Taxonomy" id="412755"/>
    <lineage>
        <taxon>unclassified sequences</taxon>
        <taxon>metagenomes</taxon>
        <taxon>ecological metagenomes</taxon>
    </lineage>
</organism>
<feature type="transmembrane region" description="Helical" evidence="1">
    <location>
        <begin position="171"/>
        <end position="190"/>
    </location>
</feature>
<reference evidence="2" key="1">
    <citation type="journal article" date="2015" name="Nature">
        <title>Complex archaea that bridge the gap between prokaryotes and eukaryotes.</title>
        <authorList>
            <person name="Spang A."/>
            <person name="Saw J.H."/>
            <person name="Jorgensen S.L."/>
            <person name="Zaremba-Niedzwiedzka K."/>
            <person name="Martijn J."/>
            <person name="Lind A.E."/>
            <person name="van Eijk R."/>
            <person name="Schleper C."/>
            <person name="Guy L."/>
            <person name="Ettema T.J."/>
        </authorList>
    </citation>
    <scope>NUCLEOTIDE SEQUENCE</scope>
</reference>
<feature type="transmembrane region" description="Helical" evidence="1">
    <location>
        <begin position="12"/>
        <end position="33"/>
    </location>
</feature>
<feature type="transmembrane region" description="Helical" evidence="1">
    <location>
        <begin position="143"/>
        <end position="164"/>
    </location>
</feature>
<protein>
    <submittedName>
        <fullName evidence="2">Uncharacterized protein</fullName>
    </submittedName>
</protein>
<name>A0A0F9VTT4_9ZZZZ</name>